<comment type="caution">
    <text evidence="1">The sequence shown here is derived from an EMBL/GenBank/DDBJ whole genome shotgun (WGS) entry which is preliminary data.</text>
</comment>
<name>A0ACB9MBF6_9MYRT</name>
<accession>A0ACB9MBF6</accession>
<dbReference type="EMBL" id="CM042889">
    <property type="protein sequence ID" value="KAI4320891.1"/>
    <property type="molecule type" value="Genomic_DNA"/>
</dbReference>
<organism evidence="1 2">
    <name type="scientific">Melastoma candidum</name>
    <dbReference type="NCBI Taxonomy" id="119954"/>
    <lineage>
        <taxon>Eukaryota</taxon>
        <taxon>Viridiplantae</taxon>
        <taxon>Streptophyta</taxon>
        <taxon>Embryophyta</taxon>
        <taxon>Tracheophyta</taxon>
        <taxon>Spermatophyta</taxon>
        <taxon>Magnoliopsida</taxon>
        <taxon>eudicotyledons</taxon>
        <taxon>Gunneridae</taxon>
        <taxon>Pentapetalae</taxon>
        <taxon>rosids</taxon>
        <taxon>malvids</taxon>
        <taxon>Myrtales</taxon>
        <taxon>Melastomataceae</taxon>
        <taxon>Melastomatoideae</taxon>
        <taxon>Melastomateae</taxon>
        <taxon>Melastoma</taxon>
    </lineage>
</organism>
<protein>
    <submittedName>
        <fullName evidence="1">Uncharacterized protein</fullName>
    </submittedName>
</protein>
<evidence type="ECO:0000313" key="1">
    <source>
        <dbReference type="EMBL" id="KAI4320891.1"/>
    </source>
</evidence>
<proteinExistence type="predicted"/>
<reference evidence="2" key="1">
    <citation type="journal article" date="2023" name="Front. Plant Sci.">
        <title>Chromosomal-level genome assembly of Melastoma candidum provides insights into trichome evolution.</title>
        <authorList>
            <person name="Zhong Y."/>
            <person name="Wu W."/>
            <person name="Sun C."/>
            <person name="Zou P."/>
            <person name="Liu Y."/>
            <person name="Dai S."/>
            <person name="Zhou R."/>
        </authorList>
    </citation>
    <scope>NUCLEOTIDE SEQUENCE [LARGE SCALE GENOMIC DNA]</scope>
</reference>
<gene>
    <name evidence="1" type="ORF">MLD38_034327</name>
</gene>
<keyword evidence="2" id="KW-1185">Reference proteome</keyword>
<dbReference type="Proteomes" id="UP001057402">
    <property type="component" value="Chromosome 10"/>
</dbReference>
<sequence>MASEKPIAGKSPSIPEQQNPLRTVNFPTVLSPVATNLGEVIVHFSQLQQHPLAHINSSEMFTCSGCCENGVGKRYACRICNHQLHDFCALAPKALAAHPLHCQHRLLFYSKPATKGAMVKSKCDACGKSIKGYNFRCNACNFQIHPCCAMLPTELNFSSHPHALKLLPANAMLSGDAGFACGECKKKKPGRVYRCTACKYHLHAVCAKSIFNGLHDLGIEEVDKPSILGTAGRVAVLVIKDLVGGVVEGIGQGLGNDIVQNLINGGGFKSVTLDDSIGHHGRN</sequence>
<evidence type="ECO:0000313" key="2">
    <source>
        <dbReference type="Proteomes" id="UP001057402"/>
    </source>
</evidence>